<dbReference type="Pfam" id="PF02403">
    <property type="entry name" value="Seryl_tRNA_N"/>
    <property type="match status" value="1"/>
</dbReference>
<dbReference type="InterPro" id="IPR006195">
    <property type="entry name" value="aa-tRNA-synth_II"/>
</dbReference>
<dbReference type="InterPro" id="IPR045864">
    <property type="entry name" value="aa-tRNA-synth_II/BPL/LPL"/>
</dbReference>
<dbReference type="CDD" id="cd00770">
    <property type="entry name" value="SerRS_core"/>
    <property type="match status" value="1"/>
</dbReference>
<name>A0A1G2IM04_9BACT</name>
<comment type="similarity">
    <text evidence="3 12">Belongs to the class-II aminoacyl-tRNA synthetase family. Type-1 seryl-tRNA synthetase subfamily.</text>
</comment>
<feature type="binding site" evidence="12">
    <location>
        <position position="290"/>
    </location>
    <ligand>
        <name>ATP</name>
        <dbReference type="ChEBI" id="CHEBI:30616"/>
    </ligand>
</feature>
<feature type="binding site" evidence="12 13">
    <location>
        <position position="297"/>
    </location>
    <ligand>
        <name>L-serine</name>
        <dbReference type="ChEBI" id="CHEBI:33384"/>
    </ligand>
</feature>
<reference evidence="17 18" key="1">
    <citation type="journal article" date="2016" name="Nat. Commun.">
        <title>Thousands of microbial genomes shed light on interconnected biogeochemical processes in an aquifer system.</title>
        <authorList>
            <person name="Anantharaman K."/>
            <person name="Brown C.T."/>
            <person name="Hug L.A."/>
            <person name="Sharon I."/>
            <person name="Castelle C.J."/>
            <person name="Probst A.J."/>
            <person name="Thomas B.C."/>
            <person name="Singh A."/>
            <person name="Wilkins M.J."/>
            <person name="Karaoz U."/>
            <person name="Brodie E.L."/>
            <person name="Williams K.H."/>
            <person name="Hubbard S.S."/>
            <person name="Banfield J.F."/>
        </authorList>
    </citation>
    <scope>NUCLEOTIDE SEQUENCE [LARGE SCALE GENOMIC DNA]</scope>
</reference>
<evidence type="ECO:0000256" key="3">
    <source>
        <dbReference type="ARBA" id="ARBA00010728"/>
    </source>
</evidence>
<evidence type="ECO:0000256" key="15">
    <source>
        <dbReference type="SAM" id="Coils"/>
    </source>
</evidence>
<dbReference type="InterPro" id="IPR033729">
    <property type="entry name" value="SerRS_core"/>
</dbReference>
<dbReference type="Gene3D" id="3.30.930.10">
    <property type="entry name" value="Bira Bifunctional Protein, Domain 2"/>
    <property type="match status" value="1"/>
</dbReference>
<evidence type="ECO:0000313" key="17">
    <source>
        <dbReference type="EMBL" id="OGZ75683.1"/>
    </source>
</evidence>
<dbReference type="EMBL" id="MHPE01000045">
    <property type="protein sequence ID" value="OGZ75683.1"/>
    <property type="molecule type" value="Genomic_DNA"/>
</dbReference>
<dbReference type="GO" id="GO:0005737">
    <property type="term" value="C:cytoplasm"/>
    <property type="evidence" value="ECO:0007669"/>
    <property type="project" value="UniProtKB-SubCell"/>
</dbReference>
<feature type="binding site" evidence="13">
    <location>
        <position position="394"/>
    </location>
    <ligand>
        <name>L-serine</name>
        <dbReference type="ChEBI" id="CHEBI:33384"/>
    </ligand>
</feature>
<dbReference type="PANTHER" id="PTHR43697">
    <property type="entry name" value="SERYL-TRNA SYNTHETASE"/>
    <property type="match status" value="1"/>
</dbReference>
<evidence type="ECO:0000256" key="10">
    <source>
        <dbReference type="ARBA" id="ARBA00047929"/>
    </source>
</evidence>
<keyword evidence="9 12" id="KW-0030">Aminoacyl-tRNA synthetase</keyword>
<feature type="site" description="Important for serine binding" evidence="13">
    <location>
        <position position="396"/>
    </location>
</feature>
<comment type="subcellular location">
    <subcellularLocation>
        <location evidence="1 12">Cytoplasm</location>
    </subcellularLocation>
</comment>
<keyword evidence="15" id="KW-0175">Coiled coil</keyword>
<evidence type="ECO:0000256" key="13">
    <source>
        <dbReference type="PIRSR" id="PIRSR001529-1"/>
    </source>
</evidence>
<dbReference type="AlphaFoldDB" id="A0A1G2IM04"/>
<dbReference type="EC" id="6.1.1.11" evidence="12"/>
<dbReference type="Gene3D" id="1.10.287.40">
    <property type="entry name" value="Serine-tRNA synthetase, tRNA binding domain"/>
    <property type="match status" value="1"/>
</dbReference>
<dbReference type="PRINTS" id="PR00981">
    <property type="entry name" value="TRNASYNTHSER"/>
</dbReference>
<dbReference type="InterPro" id="IPR010978">
    <property type="entry name" value="tRNA-bd_arm"/>
</dbReference>
<dbReference type="InterPro" id="IPR015866">
    <property type="entry name" value="Ser-tRNA-synth_1_N"/>
</dbReference>
<feature type="domain" description="Aminoacyl-transfer RNA synthetases class-II family profile" evidence="16">
    <location>
        <begin position="189"/>
        <end position="421"/>
    </location>
</feature>
<evidence type="ECO:0000256" key="2">
    <source>
        <dbReference type="ARBA" id="ARBA00005045"/>
    </source>
</evidence>
<feature type="binding site" evidence="13">
    <location>
        <position position="274"/>
    </location>
    <ligand>
        <name>L-serine</name>
        <dbReference type="ChEBI" id="CHEBI:33384"/>
    </ligand>
</feature>
<evidence type="ECO:0000313" key="18">
    <source>
        <dbReference type="Proteomes" id="UP000178632"/>
    </source>
</evidence>
<keyword evidence="5 12" id="KW-0436">Ligase</keyword>
<evidence type="ECO:0000256" key="5">
    <source>
        <dbReference type="ARBA" id="ARBA00022598"/>
    </source>
</evidence>
<accession>A0A1G2IM04</accession>
<keyword evidence="8 12" id="KW-0648">Protein biosynthesis</keyword>
<feature type="binding site" evidence="12">
    <location>
        <position position="396"/>
    </location>
    <ligand>
        <name>L-serine</name>
        <dbReference type="ChEBI" id="CHEBI:33384"/>
    </ligand>
</feature>
<feature type="binding site" evidence="12 14">
    <location>
        <begin position="274"/>
        <end position="276"/>
    </location>
    <ligand>
        <name>ATP</name>
        <dbReference type="ChEBI" id="CHEBI:30616"/>
    </ligand>
</feature>
<evidence type="ECO:0000256" key="12">
    <source>
        <dbReference type="HAMAP-Rule" id="MF_00176"/>
    </source>
</evidence>
<evidence type="ECO:0000256" key="14">
    <source>
        <dbReference type="PIRSR" id="PIRSR001529-2"/>
    </source>
</evidence>
<dbReference type="GO" id="GO:0004828">
    <property type="term" value="F:serine-tRNA ligase activity"/>
    <property type="evidence" value="ECO:0007669"/>
    <property type="project" value="UniProtKB-UniRule"/>
</dbReference>
<evidence type="ECO:0000259" key="16">
    <source>
        <dbReference type="PROSITE" id="PS50862"/>
    </source>
</evidence>
<comment type="catalytic activity">
    <reaction evidence="11 12">
        <text>tRNA(Ser) + L-serine + ATP = L-seryl-tRNA(Ser) + AMP + diphosphate + H(+)</text>
        <dbReference type="Rhea" id="RHEA:12292"/>
        <dbReference type="Rhea" id="RHEA-COMP:9669"/>
        <dbReference type="Rhea" id="RHEA-COMP:9703"/>
        <dbReference type="ChEBI" id="CHEBI:15378"/>
        <dbReference type="ChEBI" id="CHEBI:30616"/>
        <dbReference type="ChEBI" id="CHEBI:33019"/>
        <dbReference type="ChEBI" id="CHEBI:33384"/>
        <dbReference type="ChEBI" id="CHEBI:78442"/>
        <dbReference type="ChEBI" id="CHEBI:78533"/>
        <dbReference type="ChEBI" id="CHEBI:456215"/>
        <dbReference type="EC" id="6.1.1.11"/>
    </reaction>
</comment>
<evidence type="ECO:0000256" key="9">
    <source>
        <dbReference type="ARBA" id="ARBA00023146"/>
    </source>
</evidence>
<dbReference type="InterPro" id="IPR002314">
    <property type="entry name" value="aa-tRNA-synt_IIb"/>
</dbReference>
<feature type="binding site" evidence="13">
    <location>
        <position position="243"/>
    </location>
    <ligand>
        <name>L-serine</name>
        <dbReference type="ChEBI" id="CHEBI:33384"/>
    </ligand>
</feature>
<dbReference type="Pfam" id="PF00587">
    <property type="entry name" value="tRNA-synt_2b"/>
    <property type="match status" value="1"/>
</dbReference>
<protein>
    <recommendedName>
        <fullName evidence="12">Serine--tRNA ligase</fullName>
        <ecNumber evidence="12">6.1.1.11</ecNumber>
    </recommendedName>
    <alternativeName>
        <fullName evidence="12">Seryl-tRNA synthetase</fullName>
        <shortName evidence="12">SerRS</shortName>
    </alternativeName>
    <alternativeName>
        <fullName evidence="12">Seryl-tRNA(Ser/Sec) synthetase</fullName>
    </alternativeName>
</protein>
<evidence type="ECO:0000256" key="1">
    <source>
        <dbReference type="ARBA" id="ARBA00004496"/>
    </source>
</evidence>
<dbReference type="Proteomes" id="UP000178632">
    <property type="component" value="Unassembled WGS sequence"/>
</dbReference>
<dbReference type="HAMAP" id="MF_00176">
    <property type="entry name" value="Ser_tRNA_synth_type1"/>
    <property type="match status" value="1"/>
</dbReference>
<comment type="function">
    <text evidence="12">Catalyzes the attachment of serine to tRNA(Ser). Is also able to aminoacylate tRNA(Sec) with serine, to form the misacylated tRNA L-seryl-tRNA(Sec), which will be further converted into selenocysteinyl-tRNA(Sec).</text>
</comment>
<dbReference type="InterPro" id="IPR042103">
    <property type="entry name" value="SerRS_1_N_sf"/>
</dbReference>
<feature type="binding site" evidence="14">
    <location>
        <begin position="290"/>
        <end position="293"/>
    </location>
    <ligand>
        <name>ATP</name>
        <dbReference type="ChEBI" id="CHEBI:30616"/>
    </ligand>
</feature>
<dbReference type="PANTHER" id="PTHR43697:SF1">
    <property type="entry name" value="SERINE--TRNA LIGASE"/>
    <property type="match status" value="1"/>
</dbReference>
<feature type="binding site" evidence="12 14">
    <location>
        <begin position="361"/>
        <end position="364"/>
    </location>
    <ligand>
        <name>ATP</name>
        <dbReference type="ChEBI" id="CHEBI:30616"/>
    </ligand>
</feature>
<dbReference type="GO" id="GO:0005524">
    <property type="term" value="F:ATP binding"/>
    <property type="evidence" value="ECO:0007669"/>
    <property type="project" value="UniProtKB-UniRule"/>
</dbReference>
<feature type="coiled-coil region" evidence="15">
    <location>
        <begin position="30"/>
        <end position="57"/>
    </location>
</feature>
<evidence type="ECO:0000256" key="8">
    <source>
        <dbReference type="ARBA" id="ARBA00022917"/>
    </source>
</evidence>
<evidence type="ECO:0000256" key="6">
    <source>
        <dbReference type="ARBA" id="ARBA00022741"/>
    </source>
</evidence>
<dbReference type="GO" id="GO:0016260">
    <property type="term" value="P:selenocysteine biosynthetic process"/>
    <property type="evidence" value="ECO:0007669"/>
    <property type="project" value="UniProtKB-UniRule"/>
</dbReference>
<keyword evidence="4 12" id="KW-0963">Cytoplasm</keyword>
<comment type="domain">
    <text evidence="12">Consists of two distinct domains, a catalytic core and a N-terminal extension that is involved in tRNA binding.</text>
</comment>
<dbReference type="PIRSF" id="PIRSF001529">
    <property type="entry name" value="Ser-tRNA-synth_IIa"/>
    <property type="match status" value="1"/>
</dbReference>
<dbReference type="PROSITE" id="PS50862">
    <property type="entry name" value="AA_TRNA_LIGASE_II"/>
    <property type="match status" value="1"/>
</dbReference>
<feature type="binding site" evidence="12">
    <location>
        <begin position="243"/>
        <end position="245"/>
    </location>
    <ligand>
        <name>L-serine</name>
        <dbReference type="ChEBI" id="CHEBI:33384"/>
    </ligand>
</feature>
<keyword evidence="6 12" id="KW-0547">Nucleotide-binding</keyword>
<dbReference type="NCBIfam" id="TIGR00414">
    <property type="entry name" value="serS"/>
    <property type="match status" value="1"/>
</dbReference>
<comment type="pathway">
    <text evidence="2 12">Aminoacyl-tRNA biosynthesis; selenocysteinyl-tRNA(Sec) biosynthesis; L-seryl-tRNA(Sec) from L-serine and tRNA(Sec): step 1/1.</text>
</comment>
<dbReference type="UniPathway" id="UPA00906">
    <property type="reaction ID" value="UER00895"/>
</dbReference>
<comment type="catalytic activity">
    <reaction evidence="10 12">
        <text>tRNA(Sec) + L-serine + ATP = L-seryl-tRNA(Sec) + AMP + diphosphate + H(+)</text>
        <dbReference type="Rhea" id="RHEA:42580"/>
        <dbReference type="Rhea" id="RHEA-COMP:9742"/>
        <dbReference type="Rhea" id="RHEA-COMP:10128"/>
        <dbReference type="ChEBI" id="CHEBI:15378"/>
        <dbReference type="ChEBI" id="CHEBI:30616"/>
        <dbReference type="ChEBI" id="CHEBI:33019"/>
        <dbReference type="ChEBI" id="CHEBI:33384"/>
        <dbReference type="ChEBI" id="CHEBI:78442"/>
        <dbReference type="ChEBI" id="CHEBI:78533"/>
        <dbReference type="ChEBI" id="CHEBI:456215"/>
        <dbReference type="EC" id="6.1.1.11"/>
    </reaction>
</comment>
<feature type="coiled-coil region" evidence="15">
    <location>
        <begin position="87"/>
        <end position="114"/>
    </location>
</feature>
<proteinExistence type="inferred from homology"/>
<dbReference type="SUPFAM" id="SSF55681">
    <property type="entry name" value="Class II aaRS and biotin synthetases"/>
    <property type="match status" value="1"/>
</dbReference>
<gene>
    <name evidence="12" type="primary">serS</name>
    <name evidence="17" type="ORF">A3G45_03305</name>
</gene>
<dbReference type="SUPFAM" id="SSF46589">
    <property type="entry name" value="tRNA-binding arm"/>
    <property type="match status" value="1"/>
</dbReference>
<keyword evidence="7 12" id="KW-0067">ATP-binding</keyword>
<evidence type="ECO:0000256" key="4">
    <source>
        <dbReference type="ARBA" id="ARBA00022490"/>
    </source>
</evidence>
<dbReference type="GO" id="GO:0006434">
    <property type="term" value="P:seryl-tRNA aminoacylation"/>
    <property type="evidence" value="ECO:0007669"/>
    <property type="project" value="UniProtKB-UniRule"/>
</dbReference>
<comment type="subunit">
    <text evidence="12">Homodimer. The tRNA molecule binds across the dimer.</text>
</comment>
<sequence>MLDINFIRDNPQKVKEACEKKNIKCDVDAVLCLEKEKREVQTELEKMRADHNRLSRNWKPGGEYGFRHPDRDAQTTFEEETQIAMNPATLKKEIKEFEKKFNDLEEKLKTLLLQLPNIPFDDVPVGKDETANVIVRQVGWKKIVKSDLTKNYMELGEALDLIDTERAAKVAGTRFGYIKGGLALLEFALVKLVMDTVTKKGFIPVIPPVMLKEEMARGTGYFEAGDKEEAYFLPQDNMFLAGTSEQSLIAMHANEVLDEKRMPLRYVGFSTCFRREAGSYGKDTKGILRVHQFDKLEMVIFSKPEDSKKEHELILSIEEKLMKALGLPYQVINICAGDLGRPAAKKYDIETWLPSENKYRETHSTSNCTDFQARRLNIRYKDKNNKMQFAHTLNGTAFAIGRILIMIMENYQQKDGSINVPKVLQKYCGFKKIKI</sequence>
<organism evidence="17 18">
    <name type="scientific">Candidatus Staskawiczbacteria bacterium RIFCSPLOWO2_12_FULL_37_15</name>
    <dbReference type="NCBI Taxonomy" id="1802218"/>
    <lineage>
        <taxon>Bacteria</taxon>
        <taxon>Candidatus Staskawicziibacteriota</taxon>
    </lineage>
</organism>
<dbReference type="InterPro" id="IPR002317">
    <property type="entry name" value="Ser-tRNA-ligase_type_1"/>
</dbReference>
<evidence type="ECO:0000256" key="11">
    <source>
        <dbReference type="ARBA" id="ARBA00048823"/>
    </source>
</evidence>
<comment type="caution">
    <text evidence="17">The sequence shown here is derived from an EMBL/GenBank/DDBJ whole genome shotgun (WGS) entry which is preliminary data.</text>
</comment>
<evidence type="ECO:0000256" key="7">
    <source>
        <dbReference type="ARBA" id="ARBA00022840"/>
    </source>
</evidence>